<dbReference type="SUPFAM" id="SSF51735">
    <property type="entry name" value="NAD(P)-binding Rossmann-fold domains"/>
    <property type="match status" value="1"/>
</dbReference>
<dbReference type="NCBIfam" id="NF005559">
    <property type="entry name" value="PRK07231.1"/>
    <property type="match status" value="1"/>
</dbReference>
<keyword evidence="3" id="KW-1185">Reference proteome</keyword>
<dbReference type="InterPro" id="IPR020904">
    <property type="entry name" value="Sc_DH/Rdtase_CS"/>
</dbReference>
<dbReference type="PANTHER" id="PTHR42760:SF135">
    <property type="entry name" value="BLL7886 PROTEIN"/>
    <property type="match status" value="1"/>
</dbReference>
<sequence length="250" mass="25992">MLLDGYTCVISGAGTPRGIGRATAMLFAQQGARIAVLDLNLADAQATCAILPGTGHKAYACDVRSREQCEAVSTAILSDFDAVDVLINNAGIASPDRFMDIDDATYERVLDINLRGTFFMSQAFVPHFKTRQRGVIVNMSSVAAQRGGGVFGGAHYAASKSGVLGLTKAMARELGPAGIRVNAICPGMIDTDITQGGIPADRRAMLLAQTPLGRAGEASEIAGCCLFLASPLSSYVTGAEIDANGGSHIH</sequence>
<dbReference type="CDD" id="cd05233">
    <property type="entry name" value="SDR_c"/>
    <property type="match status" value="1"/>
</dbReference>
<dbReference type="Proteomes" id="UP000035080">
    <property type="component" value="Chromosome"/>
</dbReference>
<accession>A0ABX6HS23</accession>
<dbReference type="RefSeq" id="WP_039371340.1">
    <property type="nucleotide sequence ID" value="NZ_CP047385.1"/>
</dbReference>
<dbReference type="Pfam" id="PF13561">
    <property type="entry name" value="adh_short_C2"/>
    <property type="match status" value="1"/>
</dbReference>
<gene>
    <name evidence="2" type="ORF">PI93_012410</name>
</gene>
<evidence type="ECO:0000256" key="1">
    <source>
        <dbReference type="ARBA" id="ARBA00006484"/>
    </source>
</evidence>
<dbReference type="PANTHER" id="PTHR42760">
    <property type="entry name" value="SHORT-CHAIN DEHYDROGENASES/REDUCTASES FAMILY MEMBER"/>
    <property type="match status" value="1"/>
</dbReference>
<dbReference type="PRINTS" id="PR00080">
    <property type="entry name" value="SDRFAMILY"/>
</dbReference>
<dbReference type="InterPro" id="IPR036291">
    <property type="entry name" value="NAD(P)-bd_dom_sf"/>
</dbReference>
<evidence type="ECO:0000313" key="3">
    <source>
        <dbReference type="Proteomes" id="UP000035080"/>
    </source>
</evidence>
<dbReference type="PRINTS" id="PR00081">
    <property type="entry name" value="GDHRDH"/>
</dbReference>
<reference evidence="2 3" key="1">
    <citation type="journal article" date="2015" name="Genome Announc.">
        <title>Genome Sequences of Two Pandoraea pnomenusa Isolates Recovered 11 Months Apart from a Cystic Fibrosis Patient.</title>
        <authorList>
            <person name="Ee R."/>
            <person name="Ambrose M."/>
            <person name="Lazenby J."/>
            <person name="Williams P."/>
            <person name="Chan K.G."/>
            <person name="Roddam L."/>
        </authorList>
    </citation>
    <scope>NUCLEOTIDE SEQUENCE [LARGE SCALE GENOMIC DNA]</scope>
    <source>
        <strain evidence="2 3">6399</strain>
    </source>
</reference>
<name>A0ABX6HS23_9BURK</name>
<evidence type="ECO:0000313" key="2">
    <source>
        <dbReference type="EMBL" id="QHF13352.1"/>
    </source>
</evidence>
<dbReference type="InterPro" id="IPR002347">
    <property type="entry name" value="SDR_fam"/>
</dbReference>
<comment type="similarity">
    <text evidence="1">Belongs to the short-chain dehydrogenases/reductases (SDR) family.</text>
</comment>
<protein>
    <submittedName>
        <fullName evidence="2">SDR family oxidoreductase</fullName>
    </submittedName>
</protein>
<organism evidence="2 3">
    <name type="scientific">Pandoraea fibrosis</name>
    <dbReference type="NCBI Taxonomy" id="1891094"/>
    <lineage>
        <taxon>Bacteria</taxon>
        <taxon>Pseudomonadati</taxon>
        <taxon>Pseudomonadota</taxon>
        <taxon>Betaproteobacteria</taxon>
        <taxon>Burkholderiales</taxon>
        <taxon>Burkholderiaceae</taxon>
        <taxon>Pandoraea</taxon>
    </lineage>
</organism>
<dbReference type="PROSITE" id="PS00061">
    <property type="entry name" value="ADH_SHORT"/>
    <property type="match status" value="1"/>
</dbReference>
<proteinExistence type="inferred from homology"/>
<dbReference type="EMBL" id="CP047385">
    <property type="protein sequence ID" value="QHF13352.1"/>
    <property type="molecule type" value="Genomic_DNA"/>
</dbReference>
<dbReference type="Gene3D" id="3.40.50.720">
    <property type="entry name" value="NAD(P)-binding Rossmann-like Domain"/>
    <property type="match status" value="1"/>
</dbReference>